<dbReference type="Gene3D" id="1.20.1050.10">
    <property type="match status" value="1"/>
</dbReference>
<accession>A0A1D1YPW8</accession>
<evidence type="ECO:0000259" key="5">
    <source>
        <dbReference type="PROSITE" id="PS50404"/>
    </source>
</evidence>
<dbReference type="PROSITE" id="PS50405">
    <property type="entry name" value="GST_CTER"/>
    <property type="match status" value="1"/>
</dbReference>
<organism evidence="7">
    <name type="scientific">Anthurium amnicola</name>
    <dbReference type="NCBI Taxonomy" id="1678845"/>
    <lineage>
        <taxon>Eukaryota</taxon>
        <taxon>Viridiplantae</taxon>
        <taxon>Streptophyta</taxon>
        <taxon>Embryophyta</taxon>
        <taxon>Tracheophyta</taxon>
        <taxon>Spermatophyta</taxon>
        <taxon>Magnoliopsida</taxon>
        <taxon>Liliopsida</taxon>
        <taxon>Araceae</taxon>
        <taxon>Pothoideae</taxon>
        <taxon>Potheae</taxon>
        <taxon>Anthurium</taxon>
    </lineage>
</organism>
<dbReference type="Pfam" id="PF13410">
    <property type="entry name" value="GST_C_2"/>
    <property type="match status" value="1"/>
</dbReference>
<keyword evidence="4" id="KW-0963">Cytoplasm</keyword>
<evidence type="ECO:0000256" key="2">
    <source>
        <dbReference type="ARBA" id="ARBA00022679"/>
    </source>
</evidence>
<comment type="function">
    <text evidence="1">Conjugation of reduced glutathione to a wide number of exogenous and endogenous hydrophobic electrophiles.</text>
</comment>
<comment type="subcellular location">
    <subcellularLocation>
        <location evidence="4">Cytoplasm</location>
        <location evidence="4">Cytosol</location>
    </subcellularLocation>
</comment>
<dbReference type="PROSITE" id="PS50404">
    <property type="entry name" value="GST_NTER"/>
    <property type="match status" value="1"/>
</dbReference>
<proteinExistence type="inferred from homology"/>
<dbReference type="CDD" id="cd03058">
    <property type="entry name" value="GST_N_Tau"/>
    <property type="match status" value="1"/>
</dbReference>
<feature type="non-terminal residue" evidence="7">
    <location>
        <position position="1"/>
    </location>
</feature>
<dbReference type="Pfam" id="PF02798">
    <property type="entry name" value="GST_N"/>
    <property type="match status" value="1"/>
</dbReference>
<dbReference type="CDD" id="cd03185">
    <property type="entry name" value="GST_C_Tau"/>
    <property type="match status" value="1"/>
</dbReference>
<dbReference type="SUPFAM" id="SSF47616">
    <property type="entry name" value="GST C-terminal domain-like"/>
    <property type="match status" value="1"/>
</dbReference>
<protein>
    <recommendedName>
        <fullName evidence="4">Glutathione S-transferase</fullName>
        <ecNumber evidence="4">2.5.1.18</ecNumber>
    </recommendedName>
</protein>
<dbReference type="FunFam" id="3.40.30.10:FF:000014">
    <property type="entry name" value="Tau class glutathione S-transferase"/>
    <property type="match status" value="1"/>
</dbReference>
<dbReference type="InterPro" id="IPR045074">
    <property type="entry name" value="GST_C_Tau"/>
</dbReference>
<comment type="catalytic activity">
    <reaction evidence="3 4">
        <text>RX + glutathione = an S-substituted glutathione + a halide anion + H(+)</text>
        <dbReference type="Rhea" id="RHEA:16437"/>
        <dbReference type="ChEBI" id="CHEBI:15378"/>
        <dbReference type="ChEBI" id="CHEBI:16042"/>
        <dbReference type="ChEBI" id="CHEBI:17792"/>
        <dbReference type="ChEBI" id="CHEBI:57925"/>
        <dbReference type="ChEBI" id="CHEBI:90779"/>
        <dbReference type="EC" id="2.5.1.18"/>
    </reaction>
</comment>
<dbReference type="InterPro" id="IPR010987">
    <property type="entry name" value="Glutathione-S-Trfase_C-like"/>
</dbReference>
<evidence type="ECO:0000256" key="1">
    <source>
        <dbReference type="ARBA" id="ARBA00003701"/>
    </source>
</evidence>
<dbReference type="InterPro" id="IPR036249">
    <property type="entry name" value="Thioredoxin-like_sf"/>
</dbReference>
<dbReference type="PANTHER" id="PTHR11260:SF547">
    <property type="entry name" value="GLUTATHIONE S-TRANSFERASE"/>
    <property type="match status" value="1"/>
</dbReference>
<dbReference type="InterPro" id="IPR036282">
    <property type="entry name" value="Glutathione-S-Trfase_C_sf"/>
</dbReference>
<evidence type="ECO:0000313" key="7">
    <source>
        <dbReference type="EMBL" id="JAT56649.1"/>
    </source>
</evidence>
<dbReference type="GO" id="GO:0004364">
    <property type="term" value="F:glutathione transferase activity"/>
    <property type="evidence" value="ECO:0007669"/>
    <property type="project" value="UniProtKB-UniRule"/>
</dbReference>
<evidence type="ECO:0000256" key="3">
    <source>
        <dbReference type="ARBA" id="ARBA00047960"/>
    </source>
</evidence>
<dbReference type="InterPro" id="IPR045073">
    <property type="entry name" value="Omega/Tau-like"/>
</dbReference>
<evidence type="ECO:0000256" key="4">
    <source>
        <dbReference type="RuleBase" id="RU369102"/>
    </source>
</evidence>
<dbReference type="SFLD" id="SFLDS00019">
    <property type="entry name" value="Glutathione_Transferase_(cytos"/>
    <property type="match status" value="1"/>
</dbReference>
<feature type="domain" description="GST C-terminal" evidence="6">
    <location>
        <begin position="93"/>
        <end position="213"/>
    </location>
</feature>
<name>A0A1D1YPW8_9ARAE</name>
<dbReference type="AlphaFoldDB" id="A0A1D1YPW8"/>
<feature type="domain" description="GST N-terminal" evidence="5">
    <location>
        <begin position="8"/>
        <end position="88"/>
    </location>
</feature>
<comment type="similarity">
    <text evidence="4">Belongs to the GST superfamily.</text>
</comment>
<dbReference type="Gene3D" id="3.40.30.10">
    <property type="entry name" value="Glutaredoxin"/>
    <property type="match status" value="1"/>
</dbReference>
<comment type="function">
    <text evidence="4">Is involved in the conjugation of reduced glutathione to a wide number of exogenous and endogenous hydrophobic electrophiles.</text>
</comment>
<dbReference type="SFLD" id="SFLDG00358">
    <property type="entry name" value="Main_(cytGST)"/>
    <property type="match status" value="1"/>
</dbReference>
<dbReference type="InterPro" id="IPR040079">
    <property type="entry name" value="Glutathione_S-Trfase"/>
</dbReference>
<dbReference type="FunFam" id="1.20.1050.10:FF:000018">
    <property type="entry name" value="Glutathione S-transferase U20"/>
    <property type="match status" value="1"/>
</dbReference>
<dbReference type="SUPFAM" id="SSF52833">
    <property type="entry name" value="Thioredoxin-like"/>
    <property type="match status" value="1"/>
</dbReference>
<evidence type="ECO:0000259" key="6">
    <source>
        <dbReference type="PROSITE" id="PS50405"/>
    </source>
</evidence>
<dbReference type="EC" id="2.5.1.18" evidence="4"/>
<dbReference type="InterPro" id="IPR004045">
    <property type="entry name" value="Glutathione_S-Trfase_N"/>
</dbReference>
<sequence>EHTEMAKGEVVLLDFWASPFAMRVKIALAEKGVECEAREEDLFGSKSPLLLQSNPVYKKVPVLLHGDKPVCESLVILGYVDEAWPAPPLLPPCPYDRASARFWAQFADSKLFEAGGKIWKSKGEAQQAAKEEFIGAVKLLEGALGEKDYFGGDSFGYLDVVVAPLTSWFHAYEQCGGFKVEEECPTFAAWMKRCMARESVAGALPDAEQVYELVRTMKKMHGIE</sequence>
<keyword evidence="2 4" id="KW-0808">Transferase</keyword>
<gene>
    <name evidence="7" type="primary">GSTX4</name>
    <name evidence="7" type="ORF">g.20837</name>
</gene>
<dbReference type="SFLD" id="SFLDG01152">
    <property type="entry name" value="Main.3:_Omega-_and_Tau-like"/>
    <property type="match status" value="1"/>
</dbReference>
<reference evidence="7" key="1">
    <citation type="submission" date="2015-07" db="EMBL/GenBank/DDBJ databases">
        <title>Transcriptome Assembly of Anthurium amnicola.</title>
        <authorList>
            <person name="Suzuki J."/>
        </authorList>
    </citation>
    <scope>NUCLEOTIDE SEQUENCE</scope>
</reference>
<dbReference type="EMBL" id="GDJX01011287">
    <property type="protein sequence ID" value="JAT56649.1"/>
    <property type="molecule type" value="Transcribed_RNA"/>
</dbReference>
<dbReference type="PANTHER" id="PTHR11260">
    <property type="entry name" value="GLUTATHIONE S-TRANSFERASE, GST, SUPERFAMILY, GST DOMAIN CONTAINING"/>
    <property type="match status" value="1"/>
</dbReference>
<dbReference type="GO" id="GO:0006749">
    <property type="term" value="P:glutathione metabolic process"/>
    <property type="evidence" value="ECO:0007669"/>
    <property type="project" value="InterPro"/>
</dbReference>
<dbReference type="GO" id="GO:0005829">
    <property type="term" value="C:cytosol"/>
    <property type="evidence" value="ECO:0007669"/>
    <property type="project" value="UniProtKB-SubCell"/>
</dbReference>